<proteinExistence type="predicted"/>
<comment type="caution">
    <text evidence="1">The sequence shown here is derived from an EMBL/GenBank/DDBJ whole genome shotgun (WGS) entry which is preliminary data.</text>
</comment>
<name>A0A8X6RNR9_TRICX</name>
<dbReference type="AlphaFoldDB" id="A0A8X6RNR9"/>
<protein>
    <submittedName>
        <fullName evidence="1">Uncharacterized protein</fullName>
    </submittedName>
</protein>
<accession>A0A8X6RNR9</accession>
<evidence type="ECO:0000313" key="1">
    <source>
        <dbReference type="EMBL" id="GFX98921.1"/>
    </source>
</evidence>
<organism evidence="1 2">
    <name type="scientific">Trichonephila clavipes</name>
    <name type="common">Golden silk orbweaver</name>
    <name type="synonym">Nephila clavipes</name>
    <dbReference type="NCBI Taxonomy" id="2585209"/>
    <lineage>
        <taxon>Eukaryota</taxon>
        <taxon>Metazoa</taxon>
        <taxon>Ecdysozoa</taxon>
        <taxon>Arthropoda</taxon>
        <taxon>Chelicerata</taxon>
        <taxon>Arachnida</taxon>
        <taxon>Araneae</taxon>
        <taxon>Araneomorphae</taxon>
        <taxon>Entelegynae</taxon>
        <taxon>Araneoidea</taxon>
        <taxon>Nephilidae</taxon>
        <taxon>Trichonephila</taxon>
    </lineage>
</organism>
<gene>
    <name evidence="1" type="ORF">TNCV_1504951</name>
</gene>
<evidence type="ECO:0000313" key="2">
    <source>
        <dbReference type="Proteomes" id="UP000887159"/>
    </source>
</evidence>
<reference evidence="1" key="1">
    <citation type="submission" date="2020-08" db="EMBL/GenBank/DDBJ databases">
        <title>Multicomponent nature underlies the extraordinary mechanical properties of spider dragline silk.</title>
        <authorList>
            <person name="Kono N."/>
            <person name="Nakamura H."/>
            <person name="Mori M."/>
            <person name="Yoshida Y."/>
            <person name="Ohtoshi R."/>
            <person name="Malay A.D."/>
            <person name="Moran D.A.P."/>
            <person name="Tomita M."/>
            <person name="Numata K."/>
            <person name="Arakawa K."/>
        </authorList>
    </citation>
    <scope>NUCLEOTIDE SEQUENCE</scope>
</reference>
<dbReference type="Proteomes" id="UP000887159">
    <property type="component" value="Unassembled WGS sequence"/>
</dbReference>
<sequence length="110" mass="12353">MESEDSCDEFVETLPSNRSSTNLVTNGTVSISPRLKAEQAVTLKCLCNPPVDRDRRNAHPSVKQKIWMADNICGQYIVHLKKESNKSVFAPEESKTLRMGSRQMATKSVR</sequence>
<dbReference type="EMBL" id="BMAU01021203">
    <property type="protein sequence ID" value="GFX98921.1"/>
    <property type="molecule type" value="Genomic_DNA"/>
</dbReference>
<keyword evidence="2" id="KW-1185">Reference proteome</keyword>